<keyword evidence="2" id="KW-0472">Membrane</keyword>
<dbReference type="HOGENOM" id="CLU_2021536_0_0_2"/>
<dbReference type="GeneID" id="24893934"/>
<proteinExistence type="predicted"/>
<evidence type="ECO:0000313" key="3">
    <source>
        <dbReference type="EMBL" id="AKB85437.1"/>
    </source>
</evidence>
<keyword evidence="1" id="KW-0175">Coiled coil</keyword>
<dbReference type="AlphaFoldDB" id="A0A0E3SSL3"/>
<dbReference type="RefSeq" id="WP_048205532.1">
    <property type="nucleotide sequence ID" value="NZ_CP009518.1"/>
</dbReference>
<evidence type="ECO:0000256" key="1">
    <source>
        <dbReference type="SAM" id="Coils"/>
    </source>
</evidence>
<dbReference type="KEGG" id="mmet:MCMEM_1384"/>
<name>A0A0E3SSL3_METMT</name>
<feature type="transmembrane region" description="Helical" evidence="2">
    <location>
        <begin position="16"/>
        <end position="38"/>
    </location>
</feature>
<dbReference type="PATRIC" id="fig|1434104.5.peg.1513"/>
<sequence length="136" mass="16070">MFERLIPKQRTTSTRLGGILILVGETMFLFSILNFIMITRLQYYSSGDSFARTIFPEYSFFLLGMFAVAFIGMWLAYVYIFPSKQKFSQEQAVKDNRSPMYNRLVEMHEEMREMQSMVKELQEKVDSLSREGQKEQ</sequence>
<evidence type="ECO:0000256" key="2">
    <source>
        <dbReference type="SAM" id="Phobius"/>
    </source>
</evidence>
<accession>A0A0E3SSL3</accession>
<gene>
    <name evidence="3" type="ORF">MCMEM_1384</name>
</gene>
<dbReference type="OrthoDB" id="140317at2157"/>
<protein>
    <submittedName>
        <fullName evidence="3">Uncharacterized protein</fullName>
    </submittedName>
</protein>
<evidence type="ECO:0000313" key="4">
    <source>
        <dbReference type="Proteomes" id="UP000033048"/>
    </source>
</evidence>
<keyword evidence="2" id="KW-0812">Transmembrane</keyword>
<keyword evidence="2" id="KW-1133">Transmembrane helix</keyword>
<dbReference type="STRING" id="1434104.MCMEM_1384"/>
<keyword evidence="4" id="KW-1185">Reference proteome</keyword>
<organism evidence="3 4">
    <name type="scientific">Methanococcoides methylutens MM1</name>
    <dbReference type="NCBI Taxonomy" id="1434104"/>
    <lineage>
        <taxon>Archaea</taxon>
        <taxon>Methanobacteriati</taxon>
        <taxon>Methanobacteriota</taxon>
        <taxon>Stenosarchaea group</taxon>
        <taxon>Methanomicrobia</taxon>
        <taxon>Methanosarcinales</taxon>
        <taxon>Methanosarcinaceae</taxon>
        <taxon>Methanococcoides</taxon>
    </lineage>
</organism>
<dbReference type="Proteomes" id="UP000033048">
    <property type="component" value="Chromosome"/>
</dbReference>
<feature type="transmembrane region" description="Helical" evidence="2">
    <location>
        <begin position="58"/>
        <end position="80"/>
    </location>
</feature>
<feature type="coiled-coil region" evidence="1">
    <location>
        <begin position="104"/>
        <end position="131"/>
    </location>
</feature>
<reference evidence="3 4" key="1">
    <citation type="submission" date="2014-07" db="EMBL/GenBank/DDBJ databases">
        <title>Methanogenic archaea and the global carbon cycle.</title>
        <authorList>
            <person name="Henriksen J.R."/>
            <person name="Luke J."/>
            <person name="Reinhart S."/>
            <person name="Benedict M.N."/>
            <person name="Youngblut N.D."/>
            <person name="Metcalf M.E."/>
            <person name="Whitaker R.J."/>
            <person name="Metcalf W.W."/>
        </authorList>
    </citation>
    <scope>NUCLEOTIDE SEQUENCE [LARGE SCALE GENOMIC DNA]</scope>
    <source>
        <strain evidence="3 4">MM1</strain>
    </source>
</reference>
<dbReference type="EMBL" id="CP009518">
    <property type="protein sequence ID" value="AKB85437.1"/>
    <property type="molecule type" value="Genomic_DNA"/>
</dbReference>